<proteinExistence type="inferred from homology"/>
<dbReference type="KEGG" id="bmeg:BG04_1831"/>
<name>A0A0B6A6T8_PRIM2</name>
<dbReference type="InterPro" id="IPR010964">
    <property type="entry name" value="M20A_pepV-rel"/>
</dbReference>
<dbReference type="GO" id="GO:0006508">
    <property type="term" value="P:proteolysis"/>
    <property type="evidence" value="ECO:0007669"/>
    <property type="project" value="UniProtKB-KW"/>
</dbReference>
<dbReference type="SUPFAM" id="SSF55031">
    <property type="entry name" value="Bacterial exopeptidase dimerisation domain"/>
    <property type="match status" value="1"/>
</dbReference>
<evidence type="ECO:0000256" key="3">
    <source>
        <dbReference type="ARBA" id="ARBA00022670"/>
    </source>
</evidence>
<dbReference type="InterPro" id="IPR002933">
    <property type="entry name" value="Peptidase_M20"/>
</dbReference>
<dbReference type="GeneID" id="93645296"/>
<dbReference type="GO" id="GO:0008270">
    <property type="term" value="F:zinc ion binding"/>
    <property type="evidence" value="ECO:0007669"/>
    <property type="project" value="InterPro"/>
</dbReference>
<evidence type="ECO:0000256" key="5">
    <source>
        <dbReference type="ARBA" id="ARBA00022801"/>
    </source>
</evidence>
<reference evidence="9 10" key="1">
    <citation type="journal article" date="2015" name="Genome Announc.">
        <title>Complete genome sequences for 35 biothreat assay-relevant bacillus species.</title>
        <authorList>
            <person name="Johnson S.L."/>
            <person name="Daligault H.E."/>
            <person name="Davenport K.W."/>
            <person name="Jaissle J."/>
            <person name="Frey K.G."/>
            <person name="Ladner J.T."/>
            <person name="Broomall S.M."/>
            <person name="Bishop-Lilly K.A."/>
            <person name="Bruce D.C."/>
            <person name="Gibbons H.S."/>
            <person name="Coyne S.R."/>
            <person name="Lo C.C."/>
            <person name="Meincke L."/>
            <person name="Munk A.C."/>
            <person name="Koroleva G.I."/>
            <person name="Rosenzweig C.N."/>
            <person name="Palacios G.F."/>
            <person name="Redden C.L."/>
            <person name="Minogue T.D."/>
            <person name="Chain P.S."/>
        </authorList>
    </citation>
    <scope>NUCLEOTIDE SEQUENCE [LARGE SCALE GENOMIC DNA]</scope>
    <source>
        <strain evidence="10">ATCC 14581 / DSM 32 / JCM 2506 / NBRC 15308 / NCIMB 9376 / NCTC 10342 / NRRL B-14308 / VKM B-512</strain>
    </source>
</reference>
<comment type="similarity">
    <text evidence="2">Belongs to the peptidase M20A family.</text>
</comment>
<keyword evidence="5" id="KW-0378">Hydrolase</keyword>
<dbReference type="GO" id="GO:0006526">
    <property type="term" value="P:L-arginine biosynthetic process"/>
    <property type="evidence" value="ECO:0007669"/>
    <property type="project" value="TreeGrafter"/>
</dbReference>
<organism evidence="9 10">
    <name type="scientific">Priestia megaterium (strain ATCC 14581 / DSM 32 / CCUG 1817 / JCM 2506 / NBRC 15308 / NCIMB 9376 / NCTC 10342 / NRRL B-14308 / VKM B-512 / Ford 19)</name>
    <name type="common">Bacillus megaterium</name>
    <dbReference type="NCBI Taxonomy" id="1348623"/>
    <lineage>
        <taxon>Bacteria</taxon>
        <taxon>Bacillati</taxon>
        <taxon>Bacillota</taxon>
        <taxon>Bacilli</taxon>
        <taxon>Bacillales</taxon>
        <taxon>Bacillaceae</taxon>
        <taxon>Priestia</taxon>
    </lineage>
</organism>
<dbReference type="PANTHER" id="PTHR43808:SF31">
    <property type="entry name" value="N-ACETYL-L-CITRULLINE DEACETYLASE"/>
    <property type="match status" value="1"/>
</dbReference>
<evidence type="ECO:0000256" key="1">
    <source>
        <dbReference type="ARBA" id="ARBA00001947"/>
    </source>
</evidence>
<dbReference type="SUPFAM" id="SSF53187">
    <property type="entry name" value="Zn-dependent exopeptidases"/>
    <property type="match status" value="1"/>
</dbReference>
<evidence type="ECO:0000256" key="2">
    <source>
        <dbReference type="ARBA" id="ARBA00006247"/>
    </source>
</evidence>
<dbReference type="NCBIfam" id="TIGR01887">
    <property type="entry name" value="dipeptidaselike"/>
    <property type="match status" value="1"/>
</dbReference>
<dbReference type="InterPro" id="IPR050072">
    <property type="entry name" value="Peptidase_M20A"/>
</dbReference>
<comment type="cofactor">
    <cofactor evidence="1">
        <name>Zn(2+)</name>
        <dbReference type="ChEBI" id="CHEBI:29105"/>
    </cofactor>
</comment>
<dbReference type="EMBL" id="CP009920">
    <property type="protein sequence ID" value="AJI20665.1"/>
    <property type="molecule type" value="Genomic_DNA"/>
</dbReference>
<evidence type="ECO:0000256" key="7">
    <source>
        <dbReference type="ARBA" id="ARBA00022997"/>
    </source>
</evidence>
<dbReference type="InterPro" id="IPR036264">
    <property type="entry name" value="Bact_exopeptidase_dim_dom"/>
</dbReference>
<evidence type="ECO:0000313" key="10">
    <source>
        <dbReference type="Proteomes" id="UP000031829"/>
    </source>
</evidence>
<gene>
    <name evidence="9" type="ORF">BG04_1831</name>
</gene>
<dbReference type="NCBIfam" id="NF005591">
    <property type="entry name" value="PRK07318.1"/>
    <property type="match status" value="1"/>
</dbReference>
<keyword evidence="3" id="KW-0645">Protease</keyword>
<accession>A0A0B6A6T8</accession>
<evidence type="ECO:0000256" key="8">
    <source>
        <dbReference type="ARBA" id="ARBA00023049"/>
    </source>
</evidence>
<dbReference type="GO" id="GO:0008777">
    <property type="term" value="F:acetylornithine deacetylase activity"/>
    <property type="evidence" value="ECO:0007669"/>
    <property type="project" value="TreeGrafter"/>
</dbReference>
<dbReference type="AlphaFoldDB" id="A0A0B6A6T8"/>
<dbReference type="GO" id="GO:0016805">
    <property type="term" value="F:dipeptidase activity"/>
    <property type="evidence" value="ECO:0007669"/>
    <property type="project" value="UniProtKB-KW"/>
</dbReference>
<evidence type="ECO:0000313" key="9">
    <source>
        <dbReference type="EMBL" id="AJI20665.1"/>
    </source>
</evidence>
<protein>
    <submittedName>
        <fullName evidence="9">Dipeptidase family protein</fullName>
    </submittedName>
</protein>
<dbReference type="Gene3D" id="3.40.630.10">
    <property type="entry name" value="Zn peptidases"/>
    <property type="match status" value="1"/>
</dbReference>
<sequence length="467" mass="51947">MTAINWKEEVQKREAEILADTQRFLQIKSVLTSTEKQEEPFGPGIAQALDFLLNKGKNDGFSVKNVDGYAGHIEAGEGKDLLGILCHVDVVPEGDGWSVDPYGGEIKDGKIFARGAIDDKGPTMAAYYAMKIVKDLGLPLSKRVRMIIGTDEESDWRCVDHYFNHEEMPTMGFAPDADFPIIFAEKGITDVEIRQQPIEGTKGSVQLTSFVSGRRYNMVPDLATAVLEFHSETDIKNKYDQFLKDQSLKGSITEKSGVYTLTLEGVSAHGSVPDKGKNAGLMLLRFLHTLELDEQANQFVGYANAYLVQDALGEKMGLNRKDEVTGDLTINVGIMSYNQEEAGHFGLNIRYPVSAHIDDIIDTIKEKSESYQMTIKHFTDSKPHHVDQKHELIQTLQKVYQEQTNEEPTLISIGGGTYARALEAGVAFGPLFPGREEVAHEKDEYMVIEDLLRATAIYAQAIYELAK</sequence>
<keyword evidence="4" id="KW-0479">Metal-binding</keyword>
<evidence type="ECO:0000256" key="4">
    <source>
        <dbReference type="ARBA" id="ARBA00022723"/>
    </source>
</evidence>
<dbReference type="InterPro" id="IPR001261">
    <property type="entry name" value="ArgE/DapE_CS"/>
</dbReference>
<dbReference type="PROSITE" id="PS00759">
    <property type="entry name" value="ARGE_DAPE_CPG2_2"/>
    <property type="match status" value="1"/>
</dbReference>
<dbReference type="Pfam" id="PF01546">
    <property type="entry name" value="Peptidase_M20"/>
    <property type="match status" value="1"/>
</dbReference>
<dbReference type="HOGENOM" id="CLU_031786_2_0_9"/>
<dbReference type="GO" id="GO:0008237">
    <property type="term" value="F:metallopeptidase activity"/>
    <property type="evidence" value="ECO:0007669"/>
    <property type="project" value="UniProtKB-KW"/>
</dbReference>
<dbReference type="PANTHER" id="PTHR43808">
    <property type="entry name" value="ACETYLORNITHINE DEACETYLASE"/>
    <property type="match status" value="1"/>
</dbReference>
<keyword evidence="6" id="KW-0862">Zinc</keyword>
<keyword evidence="7" id="KW-0224">Dipeptidase</keyword>
<dbReference type="CDD" id="cd03888">
    <property type="entry name" value="M20_PepV"/>
    <property type="match status" value="1"/>
</dbReference>
<dbReference type="RefSeq" id="WP_016765757.1">
    <property type="nucleotide sequence ID" value="NZ_BCVB01000008.1"/>
</dbReference>
<dbReference type="Proteomes" id="UP000031829">
    <property type="component" value="Chromosome"/>
</dbReference>
<dbReference type="Gene3D" id="3.30.70.360">
    <property type="match status" value="2"/>
</dbReference>
<evidence type="ECO:0000256" key="6">
    <source>
        <dbReference type="ARBA" id="ARBA00022833"/>
    </source>
</evidence>
<keyword evidence="8" id="KW-0482">Metalloprotease</keyword>